<evidence type="ECO:0000256" key="1">
    <source>
        <dbReference type="SAM" id="MobiDB-lite"/>
    </source>
</evidence>
<feature type="region of interest" description="Disordered" evidence="1">
    <location>
        <begin position="395"/>
        <end position="460"/>
    </location>
</feature>
<dbReference type="InParanoid" id="A0A7N5KES0"/>
<dbReference type="GeneID" id="100478476"/>
<feature type="compositionally biased region" description="Basic and acidic residues" evidence="1">
    <location>
        <begin position="1000"/>
        <end position="1018"/>
    </location>
</feature>
<name>A0A7N5KES0_AILME</name>
<dbReference type="RefSeq" id="XP_034510842.1">
    <property type="nucleotide sequence ID" value="XM_034654951.1"/>
</dbReference>
<evidence type="ECO:0000259" key="2">
    <source>
        <dbReference type="Pfam" id="PF15729"/>
    </source>
</evidence>
<dbReference type="InterPro" id="IPR035892">
    <property type="entry name" value="C2_domain_sf"/>
</dbReference>
<feature type="compositionally biased region" description="Polar residues" evidence="1">
    <location>
        <begin position="1019"/>
        <end position="1031"/>
    </location>
</feature>
<organism evidence="3 4">
    <name type="scientific">Ailuropoda melanoleuca</name>
    <name type="common">Giant panda</name>
    <dbReference type="NCBI Taxonomy" id="9646"/>
    <lineage>
        <taxon>Eukaryota</taxon>
        <taxon>Metazoa</taxon>
        <taxon>Chordata</taxon>
        <taxon>Craniata</taxon>
        <taxon>Vertebrata</taxon>
        <taxon>Euteleostomi</taxon>
        <taxon>Mammalia</taxon>
        <taxon>Eutheria</taxon>
        <taxon>Laurasiatheria</taxon>
        <taxon>Carnivora</taxon>
        <taxon>Caniformia</taxon>
        <taxon>Ursidae</taxon>
        <taxon>Ailuropoda</taxon>
    </lineage>
</organism>
<dbReference type="InterPro" id="IPR031462">
    <property type="entry name" value="CTSRT"/>
</dbReference>
<feature type="compositionally biased region" description="Basic and acidic residues" evidence="1">
    <location>
        <begin position="437"/>
        <end position="457"/>
    </location>
</feature>
<feature type="domain" description="Cation channel sperm-associated targeting subunit tau C2" evidence="2">
    <location>
        <begin position="101"/>
        <end position="243"/>
    </location>
</feature>
<dbReference type="Proteomes" id="UP000008912">
    <property type="component" value="Unassembled WGS sequence"/>
</dbReference>
<accession>A0A7N5KES0</accession>
<reference evidence="3" key="2">
    <citation type="submission" date="2025-08" db="UniProtKB">
        <authorList>
            <consortium name="Ensembl"/>
        </authorList>
    </citation>
    <scope>IDENTIFICATION</scope>
</reference>
<dbReference type="InterPro" id="IPR048363">
    <property type="entry name" value="CTSRT_C2"/>
</dbReference>
<dbReference type="GeneTree" id="ENSGT00390000018209"/>
<feature type="region of interest" description="Disordered" evidence="1">
    <location>
        <begin position="823"/>
        <end position="850"/>
    </location>
</feature>
<proteinExistence type="predicted"/>
<reference evidence="3 4" key="1">
    <citation type="journal article" date="2010" name="Nature">
        <title>The sequence and de novo assembly of the giant panda genome.</title>
        <authorList>
            <person name="Li R."/>
            <person name="Fan W."/>
            <person name="Tian G."/>
            <person name="Zhu H."/>
            <person name="He L."/>
            <person name="Cai J."/>
            <person name="Huang Q."/>
            <person name="Cai Q."/>
            <person name="Li B."/>
            <person name="Bai Y."/>
            <person name="Zhang Z."/>
            <person name="Zhang Y."/>
            <person name="Wang W."/>
            <person name="Li J."/>
            <person name="Wei F."/>
            <person name="Li H."/>
            <person name="Jian M."/>
            <person name="Li J."/>
            <person name="Zhang Z."/>
            <person name="Nielsen R."/>
            <person name="Li D."/>
            <person name="Gu W."/>
            <person name="Yang Z."/>
            <person name="Xuan Z."/>
            <person name="Ryder O.A."/>
            <person name="Leung F.C."/>
            <person name="Zhou Y."/>
            <person name="Cao J."/>
            <person name="Sun X."/>
            <person name="Fu Y."/>
            <person name="Fang X."/>
            <person name="Guo X."/>
            <person name="Wang B."/>
            <person name="Hou R."/>
            <person name="Shen F."/>
            <person name="Mu B."/>
            <person name="Ni P."/>
            <person name="Lin R."/>
            <person name="Qian W."/>
            <person name="Wang G."/>
            <person name="Yu C."/>
            <person name="Nie W."/>
            <person name="Wang J."/>
            <person name="Wu Z."/>
            <person name="Liang H."/>
            <person name="Min J."/>
            <person name="Wu Q."/>
            <person name="Cheng S."/>
            <person name="Ruan J."/>
            <person name="Wang M."/>
            <person name="Shi Z."/>
            <person name="Wen M."/>
            <person name="Liu B."/>
            <person name="Ren X."/>
            <person name="Zheng H."/>
            <person name="Dong D."/>
            <person name="Cook K."/>
            <person name="Shan G."/>
            <person name="Zhang H."/>
            <person name="Kosiol C."/>
            <person name="Xie X."/>
            <person name="Lu Z."/>
            <person name="Zheng H."/>
            <person name="Li Y."/>
            <person name="Steiner C.C."/>
            <person name="Lam T.T."/>
            <person name="Lin S."/>
            <person name="Zhang Q."/>
            <person name="Li G."/>
            <person name="Tian J."/>
            <person name="Gong T."/>
            <person name="Liu H."/>
            <person name="Zhang D."/>
            <person name="Fang L."/>
            <person name="Ye C."/>
            <person name="Zhang J."/>
            <person name="Hu W."/>
            <person name="Xu A."/>
            <person name="Ren Y."/>
            <person name="Zhang G."/>
            <person name="Bruford M.W."/>
            <person name="Li Q."/>
            <person name="Ma L."/>
            <person name="Guo Y."/>
            <person name="An N."/>
            <person name="Hu Y."/>
            <person name="Zheng Y."/>
            <person name="Shi Y."/>
            <person name="Li Z."/>
            <person name="Liu Q."/>
            <person name="Chen Y."/>
            <person name="Zhao J."/>
            <person name="Qu N."/>
            <person name="Zhao S."/>
            <person name="Tian F."/>
            <person name="Wang X."/>
            <person name="Wang H."/>
            <person name="Xu L."/>
            <person name="Liu X."/>
            <person name="Vinar T."/>
            <person name="Wang Y."/>
            <person name="Lam T.W."/>
            <person name="Yiu S.M."/>
            <person name="Liu S."/>
            <person name="Zhang H."/>
            <person name="Li D."/>
            <person name="Huang Y."/>
            <person name="Wang X."/>
            <person name="Yang G."/>
            <person name="Jiang Z."/>
            <person name="Wang J."/>
            <person name="Qin N."/>
            <person name="Li L."/>
            <person name="Li J."/>
            <person name="Bolund L."/>
            <person name="Kristiansen K."/>
            <person name="Wong G.K."/>
            <person name="Olson M."/>
            <person name="Zhang X."/>
            <person name="Li S."/>
            <person name="Yang H."/>
            <person name="Wang J."/>
            <person name="Wang J."/>
        </authorList>
    </citation>
    <scope>NUCLEOTIDE SEQUENCE [LARGE SCALE GENOMIC DNA]</scope>
</reference>
<dbReference type="PANTHER" id="PTHR21665">
    <property type="entry name" value="CATION CHANNEL SPERM-ASSOCIATED TARGETING SUBUNIT TAU"/>
    <property type="match status" value="1"/>
</dbReference>
<gene>
    <name evidence="3" type="primary">C2CD6</name>
</gene>
<reference evidence="3" key="3">
    <citation type="submission" date="2025-09" db="UniProtKB">
        <authorList>
            <consortium name="Ensembl"/>
        </authorList>
    </citation>
    <scope>IDENTIFICATION</scope>
</reference>
<keyword evidence="4" id="KW-1185">Reference proteome</keyword>
<dbReference type="Pfam" id="PF15729">
    <property type="entry name" value="CTSRT"/>
    <property type="match status" value="1"/>
</dbReference>
<dbReference type="KEGG" id="aml:100478476"/>
<dbReference type="Ensembl" id="ENSAMET00000035530.1">
    <property type="protein sequence ID" value="ENSAMEP00000039113.1"/>
    <property type="gene ID" value="ENSAMEG00000023801.1"/>
</dbReference>
<dbReference type="SUPFAM" id="SSF49562">
    <property type="entry name" value="C2 domain (Calcium/lipid-binding domain, CaLB)"/>
    <property type="match status" value="1"/>
</dbReference>
<evidence type="ECO:0000313" key="4">
    <source>
        <dbReference type="Proteomes" id="UP000008912"/>
    </source>
</evidence>
<evidence type="ECO:0000313" key="3">
    <source>
        <dbReference type="Ensembl" id="ENSAMEP00000039113.1"/>
    </source>
</evidence>
<protein>
    <submittedName>
        <fullName evidence="3">C2 calcium dependent domain containing 6</fullName>
    </submittedName>
</protein>
<dbReference type="OrthoDB" id="2144823at2759"/>
<dbReference type="GO" id="GO:0097228">
    <property type="term" value="C:sperm principal piece"/>
    <property type="evidence" value="ECO:0007669"/>
    <property type="project" value="Ensembl"/>
</dbReference>
<sequence>MEPPQELLKGSNTADNRSGRVRSLYTAPILQRSPHATLEIMPSRAPEFSSARNFQEHNKTVYLPKDENKEGTGYRLLNMLRKTLKGSESKELEITPEVPTLVPFGDVVGCLAVHIKNCRHLTPRIILQHYSNLFIRISINNIVKCTKMCSLLSQNEEKSTTINFDDIKYFSVQVPRRQDDERNNIYLELMQYENTEKYPLLLGSVQVHLYDVIQKGCFIEEFEMLNKNTLICKVKVEFMFSYGNFGYGFSHQLKPLQKIIEPSMFMNITPPPERIDPVTNVITPQPIEYPAFLSPDLNVTVGMPAVVPQSNQPSVVRLEKLQQRPRERLEKMKKEYRNLNTWVEKASYLEGVLNPKLSHKEHKEIDTDKLVKSIHEEESEVFETSDVPFIMEEAETVPNELPDNDDKKGLTLPTLKRSNQDNSDVVAVAPESNESAKQTDESTKQTDESTKQTDESTKQTPLPIIPTLTMTEENKTPPLEEYQSEAAPEGKMKNMFFPPEVKLKDRYLRLLKTDSSPSESPYYSSSTMNENMNLPNTVERVMQDQLYGQRNTNKKGKSVIFSQKEQISPSFRPEYIEFKPKYQFQKFNLKNGFDPFLRNVNDKMSVRKRKDQDMYKCQNTLSTEVIEHEDQDPPYPTYAETARPANKTWPRDPGITTVKTLDSKTKLKPARDPDFITVKTLDTKNNLARDPNMIPIKTSDTKDKLKERLPNVSVPNFEGESSVTGNVNTYRLSKSLSLTSHLENLKQSMMLQSILSKNLQDLSDKLFSKLEVAMDTEARKKSHSSPLLSVHDEPPSSLENEVFEKVKDLNNWLPEKGTVSSKSLLRQTIKDTPADSLSEGEPRNSPEAETALVSENHLEAGEIHLPIIKSNFKKKHSKLEVSSSKPGVSDTADDYVIKQIFTAPIFSELEIGVKELSETPVNLQNQLPTAWESLSSNILLHYEENDEEIELPLAKSVISQIIQAFPVDTLLESGIIKVIELDKEYQKSSVLDTETVFAEEEPKYSTEDHSDTQHRTESLSEQNTLITPKETTSFNRVEYMDEGQHISLQDSKYQSTPDKKTDMLNNSQRFHREENDLNSTLENLSNSLMGKLNDSDVIMLKSFLKHMFSVFFKYSQSERRQPEKELGKLIQHPFPNNTEDLEEIKENFDKTDKLDRKPILSPKLRVFLEELSESEIKNLKSELSKHIQLYLVERLSESGHITKEDLPKIYQNLYLMNEKVEPKGQNIFLEKYSETVKEIMSFVNNFNHHFIDKHLEIKLRSFLNEILQNYFLKNLSESSLFKETESETINPNMSSLRTESASISFRELGQDISRGSFGKRLDLNMKYPLNKSLQNYLIALSENELLNLKADLSKHLQGLFIEKLSKSGLITEKQLEGINQRINLINSNSMPLKCIKPDLSFRNENQFREENSEKRNKYSKIVQKTTLQKVPEERLMEMELTKKEGKEYFSLQNIKENPSIIEEQKRYYPKEGAKTLRLIKIQPSFIKNTQANPLNKSSERLTDIVLNKQRKEHCFVQLPRAENYDFKTEIQDPHSWSGKSKTTQLNICFERTLKMKPLEKREHNTYKLMAQEKREGVLSPYPRIPHCKMPSENDDFIYKYTFPSRQNNTLTHFDLEAGEKSKLEDQYIQRLKGNNNNNKKPLVPFAQYKKIHTLSVRTNGICNEKYVKFPESQSFKYNGVESEKNSKPFLFPEVLKRENLKPKVRKERDHVNKQKSFSKIVKILPATLPTARILRKSVPRTLLHWTARRTIHDCSDRFEDIPVTSFKHAEQAKSRTRLLGKSPGDSHNQLKHFARPNTAPEVHKRRESYSGRSTNLRMISAGLVHINDAIPDYEIHKMRQKKIKREY</sequence>
<dbReference type="CTD" id="151254"/>
<feature type="region of interest" description="Disordered" evidence="1">
    <location>
        <begin position="999"/>
        <end position="1031"/>
    </location>
</feature>
<dbReference type="PANTHER" id="PTHR21665:SF2">
    <property type="entry name" value="CATION CHANNEL SPERM-ASSOCIATED TARGETING SUBUNIT TAU"/>
    <property type="match status" value="1"/>
</dbReference>